<sequence>MEGKKSKSADIKRKRENIKDDEKKIEKSASEIALVVEQVMAELEVAAEEDHVLNTLQKPAINKLKKLPLLTAVLAKKGLQQTFLDHGVLSLLKNWLEPLPDKSLPSFEIRSAVLNILKDLPIDMNQLERRDQLKKSGIGKVVMFLSKSDEEKTVNRKLAQELVDKWSRPIFNKSTRFEDMKNFEDHDQRVSVYRRIKPSLVVLKRVVTSKATERVSQADDLDLTKFSKRQKSLRLSCNQHVVRPEAMSMDFVVRPQSKFVKAQSNKQIDQNPRMTKIAKKLQKLKASKRRQLQAAKPSVQGRGMLK</sequence>
<dbReference type="PANTHER" id="PTHR47350:SF4">
    <property type="entry name" value="PROTEIN IWS1 HOMOLOG 1"/>
    <property type="match status" value="1"/>
</dbReference>
<reference evidence="5" key="1">
    <citation type="journal article" date="2024" name="IScience">
        <title>Strigolactones Initiate the Formation of Haustorium-like Structures in Castilleja.</title>
        <authorList>
            <person name="Buerger M."/>
            <person name="Peterson D."/>
            <person name="Chory J."/>
        </authorList>
    </citation>
    <scope>NUCLEOTIDE SEQUENCE [LARGE SCALE GENOMIC DNA]</scope>
</reference>
<comment type="subcellular location">
    <subcellularLocation>
        <location evidence="1">Nucleus</location>
    </subcellularLocation>
</comment>
<dbReference type="PROSITE" id="PS51319">
    <property type="entry name" value="TFIIS_N"/>
    <property type="match status" value="1"/>
</dbReference>
<evidence type="ECO:0000256" key="2">
    <source>
        <dbReference type="SAM" id="MobiDB-lite"/>
    </source>
</evidence>
<evidence type="ECO:0000313" key="5">
    <source>
        <dbReference type="Proteomes" id="UP001632038"/>
    </source>
</evidence>
<keyword evidence="1" id="KW-0539">Nucleus</keyword>
<dbReference type="SUPFAM" id="SSF47676">
    <property type="entry name" value="Conserved domain common to transcription factors TFIIS, elongin A, CRSP70"/>
    <property type="match status" value="1"/>
</dbReference>
<feature type="region of interest" description="Disordered" evidence="2">
    <location>
        <begin position="285"/>
        <end position="306"/>
    </location>
</feature>
<dbReference type="InterPro" id="IPR044204">
    <property type="entry name" value="IWS1/2"/>
</dbReference>
<dbReference type="PANTHER" id="PTHR47350">
    <property type="entry name" value="PROTEIN IWS1 HOMOLOG 1"/>
    <property type="match status" value="1"/>
</dbReference>
<dbReference type="Pfam" id="PF08711">
    <property type="entry name" value="Med26"/>
    <property type="match status" value="1"/>
</dbReference>
<evidence type="ECO:0000259" key="3">
    <source>
        <dbReference type="PROSITE" id="PS51319"/>
    </source>
</evidence>
<accession>A0ABD3DVH0</accession>
<evidence type="ECO:0000256" key="1">
    <source>
        <dbReference type="PROSITE-ProRule" id="PRU00649"/>
    </source>
</evidence>
<organism evidence="4 5">
    <name type="scientific">Castilleja foliolosa</name>
    <dbReference type="NCBI Taxonomy" id="1961234"/>
    <lineage>
        <taxon>Eukaryota</taxon>
        <taxon>Viridiplantae</taxon>
        <taxon>Streptophyta</taxon>
        <taxon>Embryophyta</taxon>
        <taxon>Tracheophyta</taxon>
        <taxon>Spermatophyta</taxon>
        <taxon>Magnoliopsida</taxon>
        <taxon>eudicotyledons</taxon>
        <taxon>Gunneridae</taxon>
        <taxon>Pentapetalae</taxon>
        <taxon>asterids</taxon>
        <taxon>lamiids</taxon>
        <taxon>Lamiales</taxon>
        <taxon>Orobanchaceae</taxon>
        <taxon>Pedicularideae</taxon>
        <taxon>Castillejinae</taxon>
        <taxon>Castilleja</taxon>
    </lineage>
</organism>
<comment type="caution">
    <text evidence="4">The sequence shown here is derived from an EMBL/GenBank/DDBJ whole genome shotgun (WGS) entry which is preliminary data.</text>
</comment>
<evidence type="ECO:0000313" key="4">
    <source>
        <dbReference type="EMBL" id="KAL3645751.1"/>
    </source>
</evidence>
<dbReference type="Proteomes" id="UP001632038">
    <property type="component" value="Unassembled WGS sequence"/>
</dbReference>
<dbReference type="Gene3D" id="1.20.930.10">
    <property type="entry name" value="Conserved domain common to transcription factors TFIIS, elongin A, CRSP70"/>
    <property type="match status" value="1"/>
</dbReference>
<gene>
    <name evidence="4" type="ORF">CASFOL_010931</name>
</gene>
<proteinExistence type="predicted"/>
<dbReference type="AlphaFoldDB" id="A0ABD3DVH0"/>
<keyword evidence="5" id="KW-1185">Reference proteome</keyword>
<name>A0ABD3DVH0_9LAMI</name>
<feature type="domain" description="TFIIS N-terminal" evidence="3">
    <location>
        <begin position="90"/>
        <end position="173"/>
    </location>
</feature>
<dbReference type="InterPro" id="IPR035441">
    <property type="entry name" value="TFIIS/LEDGF_dom_sf"/>
</dbReference>
<dbReference type="InterPro" id="IPR017923">
    <property type="entry name" value="TFIIS_N"/>
</dbReference>
<feature type="region of interest" description="Disordered" evidence="2">
    <location>
        <begin position="1"/>
        <end position="22"/>
    </location>
</feature>
<dbReference type="GO" id="GO:0005634">
    <property type="term" value="C:nucleus"/>
    <property type="evidence" value="ECO:0007669"/>
    <property type="project" value="UniProtKB-SubCell"/>
</dbReference>
<dbReference type="EMBL" id="JAVIJP010000013">
    <property type="protein sequence ID" value="KAL3645751.1"/>
    <property type="molecule type" value="Genomic_DNA"/>
</dbReference>
<protein>
    <recommendedName>
        <fullName evidence="3">TFIIS N-terminal domain-containing protein</fullName>
    </recommendedName>
</protein>